<comment type="caution">
    <text evidence="1">The sequence shown here is derived from an EMBL/GenBank/DDBJ whole genome shotgun (WGS) entry which is preliminary data.</text>
</comment>
<protein>
    <submittedName>
        <fullName evidence="1">Uncharacterized protein</fullName>
    </submittedName>
</protein>
<dbReference type="Proteomes" id="UP000546213">
    <property type="component" value="Unassembled WGS sequence"/>
</dbReference>
<evidence type="ECO:0000313" key="2">
    <source>
        <dbReference type="Proteomes" id="UP000546213"/>
    </source>
</evidence>
<gene>
    <name evidence="1" type="ORF">FPCIR_10330</name>
</gene>
<evidence type="ECO:0000313" key="1">
    <source>
        <dbReference type="EMBL" id="KAF5581155.1"/>
    </source>
</evidence>
<dbReference type="AlphaFoldDB" id="A0A8H5NZD5"/>
<accession>A0A8H5NZD5</accession>
<dbReference type="EMBL" id="JAAOAS010000298">
    <property type="protein sequence ID" value="KAF5581155.1"/>
    <property type="molecule type" value="Genomic_DNA"/>
</dbReference>
<sequence length="270" mass="31843">MHYIDVEPSSDSNTLLAYHRFPVDVVEGDYKSDCLVHALWTACSESREAVARYWRKHPYDILSLPPARLRMRENGEVWDAPNIYLNRIAFEFDPTWNMDLPGNYDDLASEKSARGCFSRFFYAAFFKYTAEPHVYLIEKSGQWTCYLPNGHFSQSAFCKDYDTGYALVQPFYKCFRCQDWHESDGAFANVRSFISKLEELCEAYEPDRPNTKHDHYVDLNWIKRDYLRTDCIQYIARLDKKIEDCVGLQVNTSFPLLRPTWDEIWDLGFM</sequence>
<keyword evidence="2" id="KW-1185">Reference proteome</keyword>
<proteinExistence type="predicted"/>
<dbReference type="OrthoDB" id="3596450at2759"/>
<organism evidence="1 2">
    <name type="scientific">Fusarium pseudocircinatum</name>
    <dbReference type="NCBI Taxonomy" id="56676"/>
    <lineage>
        <taxon>Eukaryota</taxon>
        <taxon>Fungi</taxon>
        <taxon>Dikarya</taxon>
        <taxon>Ascomycota</taxon>
        <taxon>Pezizomycotina</taxon>
        <taxon>Sordariomycetes</taxon>
        <taxon>Hypocreomycetidae</taxon>
        <taxon>Hypocreales</taxon>
        <taxon>Nectriaceae</taxon>
        <taxon>Fusarium</taxon>
        <taxon>Fusarium fujikuroi species complex</taxon>
    </lineage>
</organism>
<name>A0A8H5NZD5_9HYPO</name>
<reference evidence="1 2" key="1">
    <citation type="submission" date="2020-05" db="EMBL/GenBank/DDBJ databases">
        <title>Identification and distribution of gene clusters putatively required for synthesis of sphingolipid metabolism inhibitors in phylogenetically diverse species of the filamentous fungus Fusarium.</title>
        <authorList>
            <person name="Kim H.-S."/>
            <person name="Busman M."/>
            <person name="Brown D.W."/>
            <person name="Divon H."/>
            <person name="Uhlig S."/>
            <person name="Proctor R.H."/>
        </authorList>
    </citation>
    <scope>NUCLEOTIDE SEQUENCE [LARGE SCALE GENOMIC DNA]</scope>
    <source>
        <strain evidence="1 2">NRRL 36939</strain>
    </source>
</reference>